<proteinExistence type="predicted"/>
<gene>
    <name evidence="3" type="ORF">MNBD_IGNAVI01-944</name>
</gene>
<dbReference type="AlphaFoldDB" id="A0A3B1CR62"/>
<evidence type="ECO:0000256" key="1">
    <source>
        <dbReference type="SAM" id="Phobius"/>
    </source>
</evidence>
<dbReference type="InterPro" id="IPR025642">
    <property type="entry name" value="DUF4342"/>
</dbReference>
<keyword evidence="1" id="KW-1133">Transmembrane helix</keyword>
<accession>A0A3B1CR62</accession>
<evidence type="ECO:0000313" key="3">
    <source>
        <dbReference type="EMBL" id="VAX26488.1"/>
    </source>
</evidence>
<feature type="transmembrane region" description="Helical" evidence="1">
    <location>
        <begin position="41"/>
        <end position="65"/>
    </location>
</feature>
<dbReference type="EMBL" id="UOGD01000341">
    <property type="protein sequence ID" value="VAX26488.1"/>
    <property type="molecule type" value="Genomic_DNA"/>
</dbReference>
<dbReference type="Pfam" id="PF14242">
    <property type="entry name" value="DUF4342"/>
    <property type="match status" value="1"/>
</dbReference>
<keyword evidence="1" id="KW-0812">Transmembrane</keyword>
<feature type="domain" description="DUF4342" evidence="2">
    <location>
        <begin position="2"/>
        <end position="73"/>
    </location>
</feature>
<organism evidence="3">
    <name type="scientific">hydrothermal vent metagenome</name>
    <dbReference type="NCBI Taxonomy" id="652676"/>
    <lineage>
        <taxon>unclassified sequences</taxon>
        <taxon>metagenomes</taxon>
        <taxon>ecological metagenomes</taxon>
    </lineage>
</organism>
<name>A0A3B1CR62_9ZZZZ</name>
<protein>
    <recommendedName>
        <fullName evidence="2">DUF4342 domain-containing protein</fullName>
    </recommendedName>
</protein>
<sequence length="95" mass="10389">MEFKVKGQELLKKIEELIKKGNVRRIIIKDADGKTFIEIPLTFGVIGVLAAPIVAAVGALAGVVANFTVEIIKTEDTDTADFTEVVDEEEKKTEE</sequence>
<evidence type="ECO:0000259" key="2">
    <source>
        <dbReference type="Pfam" id="PF14242"/>
    </source>
</evidence>
<keyword evidence="1" id="KW-0472">Membrane</keyword>
<reference evidence="3" key="1">
    <citation type="submission" date="2018-06" db="EMBL/GenBank/DDBJ databases">
        <authorList>
            <person name="Zhirakovskaya E."/>
        </authorList>
    </citation>
    <scope>NUCLEOTIDE SEQUENCE</scope>
</reference>